<dbReference type="SUPFAM" id="SSF46894">
    <property type="entry name" value="C-terminal effector domain of the bipartite response regulators"/>
    <property type="match status" value="1"/>
</dbReference>
<proteinExistence type="predicted"/>
<dbReference type="Pfam" id="PF00486">
    <property type="entry name" value="Trans_reg_C"/>
    <property type="match status" value="1"/>
</dbReference>
<organism evidence="4 5">
    <name type="scientific">Caballeronia sordidicola</name>
    <name type="common">Burkholderia sordidicola</name>
    <dbReference type="NCBI Taxonomy" id="196367"/>
    <lineage>
        <taxon>Bacteria</taxon>
        <taxon>Pseudomonadati</taxon>
        <taxon>Pseudomonadota</taxon>
        <taxon>Betaproteobacteria</taxon>
        <taxon>Burkholderiales</taxon>
        <taxon>Burkholderiaceae</taxon>
        <taxon>Caballeronia</taxon>
    </lineage>
</organism>
<accession>A0A158EN24</accession>
<dbReference type="AlphaFoldDB" id="A0A158EN24"/>
<dbReference type="OrthoDB" id="9811542at2"/>
<evidence type="ECO:0000259" key="3">
    <source>
        <dbReference type="PROSITE" id="PS51755"/>
    </source>
</evidence>
<dbReference type="CDD" id="cd00383">
    <property type="entry name" value="trans_reg_C"/>
    <property type="match status" value="1"/>
</dbReference>
<evidence type="ECO:0000313" key="4">
    <source>
        <dbReference type="EMBL" id="SAL08971.1"/>
    </source>
</evidence>
<dbReference type="Gene3D" id="3.40.50.300">
    <property type="entry name" value="P-loop containing nucleotide triphosphate hydrolases"/>
    <property type="match status" value="1"/>
</dbReference>
<evidence type="ECO:0000256" key="1">
    <source>
        <dbReference type="ARBA" id="ARBA00023125"/>
    </source>
</evidence>
<feature type="DNA-binding region" description="OmpR/PhoB-type" evidence="2">
    <location>
        <begin position="1"/>
        <end position="94"/>
    </location>
</feature>
<dbReference type="Gene3D" id="1.10.10.10">
    <property type="entry name" value="Winged helix-like DNA-binding domain superfamily/Winged helix DNA-binding domain"/>
    <property type="match status" value="1"/>
</dbReference>
<keyword evidence="1 2" id="KW-0238">DNA-binding</keyword>
<sequence length="985" mass="106464">MIRIGSLEVDLDGRQLLRDGAPLAVGSRAFDVLAVLLEARGQLVSKKDIFMRVWPSTVVEENNLHVQLSRLRRLLAESGTLLQTVSGRGYRLAIPNVPDKSSASLIDTSFEKAVSHEGSTPNNLPTSASDIIGRDDAILAIIEALKLSKHLTLVGAGGIGKTRLAIEVAHRAKALFADGVYLISLASATDHASVLQAAASALGINPADGLLSLARIGEKISGPRMLFVIDNCEQVSRAAAELAESLTSIGNETRVIATSRGPIAAVNERIYRVEPLPVPPQTDFTDDVVKCSAVQLFYSHARGLDALFQSDEHSHELIHTICRRLDGIPLAIELAAARASILGVETLATRLDDRFRVLTGGSRSTLPQHQTLRATFDWSYALLNETERATLRRLSIFPAGFTMPAAVAVASDASLDEYAVAAAVSGLVEKSLIVRIKGANKVAYGMLQTTRAFAHEKLDHNGEQRQTRLNHANYFSELLGNISNASGTRNGGSWQHDMRGMLDDLRAALTWALSAHGDKATGEILAVRFVWLLFELSLVEECCSWAHRSLEALEKPPGVDTTQLRRVRMQLNAALAAALGYVQGPIDKTSGIWSEVLTSAIALGDSILEARALWGLWNASQSSGIIFGALAFARRFAILEAESCQIELAEGGNGPVVSALGRRLVGVASHYAGDQGEAYTTLKRFLSEARGMRAWLPLGRSIDQHVVASATFARVLWLKGERDEALRIAERCAEKARAQEQAIVTCYVLIEAGIPIALLSGERERAAEAIGLLNETSTRVGLDIARTCSRAFNAYLLSLDNVTPGHLSEFSASIADIDAIGLGAHAPMLVAQYAISQALAGRHGDALVTIASVLSRCEETGNMWYASELHRIQGELLIEHSNHSNGSSPNATMLASERSFIRAINISVDQGAPSLQLRAALSLARLFHAQGRHDETLGCLEQVSILFPQQRDWPEFREASRLLLLAREAIFLRQQLADAPHINSV</sequence>
<dbReference type="InterPro" id="IPR016032">
    <property type="entry name" value="Sig_transdc_resp-reg_C-effctor"/>
</dbReference>
<dbReference type="InterPro" id="IPR001867">
    <property type="entry name" value="OmpR/PhoB-type_DNA-bd"/>
</dbReference>
<evidence type="ECO:0000256" key="2">
    <source>
        <dbReference type="PROSITE-ProRule" id="PRU01091"/>
    </source>
</evidence>
<dbReference type="GO" id="GO:0006355">
    <property type="term" value="P:regulation of DNA-templated transcription"/>
    <property type="evidence" value="ECO:0007669"/>
    <property type="project" value="InterPro"/>
</dbReference>
<feature type="domain" description="OmpR/PhoB-type" evidence="3">
    <location>
        <begin position="1"/>
        <end position="94"/>
    </location>
</feature>
<dbReference type="PANTHER" id="PTHR47691:SF3">
    <property type="entry name" value="HTH-TYPE TRANSCRIPTIONAL REGULATOR RV0890C-RELATED"/>
    <property type="match status" value="1"/>
</dbReference>
<dbReference type="InterPro" id="IPR058852">
    <property type="entry name" value="HTH_77"/>
</dbReference>
<dbReference type="Proteomes" id="UP000054893">
    <property type="component" value="Unassembled WGS sequence"/>
</dbReference>
<dbReference type="EMBL" id="FCOC02000001">
    <property type="protein sequence ID" value="SAL08971.1"/>
    <property type="molecule type" value="Genomic_DNA"/>
</dbReference>
<dbReference type="PROSITE" id="PS51755">
    <property type="entry name" value="OMPR_PHOB"/>
    <property type="match status" value="1"/>
</dbReference>
<name>A0A158EN24_CABSO</name>
<dbReference type="InterPro" id="IPR036388">
    <property type="entry name" value="WH-like_DNA-bd_sf"/>
</dbReference>
<dbReference type="GO" id="GO:0003677">
    <property type="term" value="F:DNA binding"/>
    <property type="evidence" value="ECO:0007669"/>
    <property type="project" value="UniProtKB-UniRule"/>
</dbReference>
<dbReference type="PANTHER" id="PTHR47691">
    <property type="entry name" value="REGULATOR-RELATED"/>
    <property type="match status" value="1"/>
</dbReference>
<evidence type="ECO:0000313" key="5">
    <source>
        <dbReference type="Proteomes" id="UP000054893"/>
    </source>
</evidence>
<dbReference type="InterPro" id="IPR027417">
    <property type="entry name" value="P-loop_NTPase"/>
</dbReference>
<gene>
    <name evidence="4" type="ORF">AWB64_00043</name>
</gene>
<dbReference type="SMART" id="SM00862">
    <property type="entry name" value="Trans_reg_C"/>
    <property type="match status" value="1"/>
</dbReference>
<protein>
    <submittedName>
        <fullName evidence="4">Transcriptional regulator</fullName>
    </submittedName>
</protein>
<reference evidence="4 5" key="1">
    <citation type="submission" date="2016-01" db="EMBL/GenBank/DDBJ databases">
        <authorList>
            <person name="Oliw E.H."/>
        </authorList>
    </citation>
    <scope>NUCLEOTIDE SEQUENCE [LARGE SCALE GENOMIC DNA]</scope>
    <source>
        <strain evidence="4">LMG 22029</strain>
    </source>
</reference>
<dbReference type="Pfam" id="PF25872">
    <property type="entry name" value="HTH_77"/>
    <property type="match status" value="1"/>
</dbReference>
<dbReference type="SUPFAM" id="SSF52540">
    <property type="entry name" value="P-loop containing nucleoside triphosphate hydrolases"/>
    <property type="match status" value="1"/>
</dbReference>
<dbReference type="GO" id="GO:0000160">
    <property type="term" value="P:phosphorelay signal transduction system"/>
    <property type="evidence" value="ECO:0007669"/>
    <property type="project" value="InterPro"/>
</dbReference>